<dbReference type="SUPFAM" id="SSF51197">
    <property type="entry name" value="Clavaminate synthase-like"/>
    <property type="match status" value="1"/>
</dbReference>
<dbReference type="InterPro" id="IPR008775">
    <property type="entry name" value="Phytyl_CoA_dOase-like"/>
</dbReference>
<evidence type="ECO:0008006" key="2">
    <source>
        <dbReference type="Google" id="ProtNLM"/>
    </source>
</evidence>
<dbReference type="Gene3D" id="2.60.120.620">
    <property type="entry name" value="q2cbj1_9rhob like domain"/>
    <property type="match status" value="1"/>
</dbReference>
<protein>
    <recommendedName>
        <fullName evidence="2">Phytanoyl-CoA dioxygenase</fullName>
    </recommendedName>
</protein>
<evidence type="ECO:0000313" key="1">
    <source>
        <dbReference type="EMBL" id="SVA37482.1"/>
    </source>
</evidence>
<proteinExistence type="predicted"/>
<gene>
    <name evidence="1" type="ORF">METZ01_LOCUS90336</name>
</gene>
<dbReference type="PANTHER" id="PTHR20883">
    <property type="entry name" value="PHYTANOYL-COA DIOXYGENASE DOMAIN CONTAINING 1"/>
    <property type="match status" value="1"/>
</dbReference>
<reference evidence="1" key="1">
    <citation type="submission" date="2018-05" db="EMBL/GenBank/DDBJ databases">
        <authorList>
            <person name="Lanie J.A."/>
            <person name="Ng W.-L."/>
            <person name="Kazmierczak K.M."/>
            <person name="Andrzejewski T.M."/>
            <person name="Davidsen T.M."/>
            <person name="Wayne K.J."/>
            <person name="Tettelin H."/>
            <person name="Glass J.I."/>
            <person name="Rusch D."/>
            <person name="Podicherti R."/>
            <person name="Tsui H.-C.T."/>
            <person name="Winkler M.E."/>
        </authorList>
    </citation>
    <scope>NUCLEOTIDE SEQUENCE</scope>
</reference>
<name>A0A381VAU7_9ZZZZ</name>
<dbReference type="Pfam" id="PF05721">
    <property type="entry name" value="PhyH"/>
    <property type="match status" value="1"/>
</dbReference>
<dbReference type="GO" id="GO:0016491">
    <property type="term" value="F:oxidoreductase activity"/>
    <property type="evidence" value="ECO:0007669"/>
    <property type="project" value="UniProtKB-ARBA"/>
</dbReference>
<dbReference type="GO" id="GO:0046872">
    <property type="term" value="F:metal ion binding"/>
    <property type="evidence" value="ECO:0007669"/>
    <property type="project" value="UniProtKB-ARBA"/>
</dbReference>
<dbReference type="PANTHER" id="PTHR20883:SF48">
    <property type="entry name" value="ECTOINE DIOXYGENASE"/>
    <property type="match status" value="1"/>
</dbReference>
<organism evidence="1">
    <name type="scientific">marine metagenome</name>
    <dbReference type="NCBI Taxonomy" id="408172"/>
    <lineage>
        <taxon>unclassified sequences</taxon>
        <taxon>metagenomes</taxon>
        <taxon>ecological metagenomes</taxon>
    </lineage>
</organism>
<feature type="non-terminal residue" evidence="1">
    <location>
        <position position="136"/>
    </location>
</feature>
<dbReference type="EMBL" id="UINC01008322">
    <property type="protein sequence ID" value="SVA37482.1"/>
    <property type="molecule type" value="Genomic_DNA"/>
</dbReference>
<dbReference type="AlphaFoldDB" id="A0A381VAU7"/>
<accession>A0A381VAU7</accession>
<sequence>MSKILSADAIQAYRNDGFVSPLRVLSGEKVRSCRSELEAFEAKHGQVFSENREKSGDSLTGSYRFKSHLLMKWLSDLVFHPHILDVVEDLIGPDLLCWTTHWFVKEAHTPHYVSWHQDSNYWGLDTDRLVSVWLAL</sequence>